<feature type="compositionally biased region" description="Pro residues" evidence="2">
    <location>
        <begin position="857"/>
        <end position="867"/>
    </location>
</feature>
<evidence type="ECO:0000256" key="1">
    <source>
        <dbReference type="PROSITE-ProRule" id="PRU00176"/>
    </source>
</evidence>
<feature type="compositionally biased region" description="Polar residues" evidence="2">
    <location>
        <begin position="554"/>
        <end position="565"/>
    </location>
</feature>
<name>A0AAV3NSI1_LITER</name>
<feature type="region of interest" description="Disordered" evidence="2">
    <location>
        <begin position="907"/>
        <end position="996"/>
    </location>
</feature>
<evidence type="ECO:0000256" key="2">
    <source>
        <dbReference type="SAM" id="MobiDB-lite"/>
    </source>
</evidence>
<dbReference type="CDD" id="cd00590">
    <property type="entry name" value="RRM_SF"/>
    <property type="match status" value="1"/>
</dbReference>
<keyword evidence="5" id="KW-1185">Reference proteome</keyword>
<dbReference type="Pfam" id="PF00076">
    <property type="entry name" value="RRM_1"/>
    <property type="match status" value="1"/>
</dbReference>
<accession>A0AAV3NSI1</accession>
<gene>
    <name evidence="4" type="ORF">LIER_03268</name>
</gene>
<dbReference type="Pfam" id="PF07744">
    <property type="entry name" value="SPOC"/>
    <property type="match status" value="1"/>
</dbReference>
<dbReference type="PANTHER" id="PTHR21494">
    <property type="entry name" value="ACTIVATING SIGNAL COINTEGRATOR 1 COMPLEX SUBUNIT 2 ASC-1 COMPLEX SUBUNIT P100"/>
    <property type="match status" value="1"/>
</dbReference>
<dbReference type="SUPFAM" id="SSF54928">
    <property type="entry name" value="RNA-binding domain, RBD"/>
    <property type="match status" value="1"/>
</dbReference>
<organism evidence="4 5">
    <name type="scientific">Lithospermum erythrorhizon</name>
    <name type="common">Purple gromwell</name>
    <name type="synonym">Lithospermum officinale var. erythrorhizon</name>
    <dbReference type="NCBI Taxonomy" id="34254"/>
    <lineage>
        <taxon>Eukaryota</taxon>
        <taxon>Viridiplantae</taxon>
        <taxon>Streptophyta</taxon>
        <taxon>Embryophyta</taxon>
        <taxon>Tracheophyta</taxon>
        <taxon>Spermatophyta</taxon>
        <taxon>Magnoliopsida</taxon>
        <taxon>eudicotyledons</taxon>
        <taxon>Gunneridae</taxon>
        <taxon>Pentapetalae</taxon>
        <taxon>asterids</taxon>
        <taxon>lamiids</taxon>
        <taxon>Boraginales</taxon>
        <taxon>Boraginaceae</taxon>
        <taxon>Boraginoideae</taxon>
        <taxon>Lithospermeae</taxon>
        <taxon>Lithospermum</taxon>
    </lineage>
</organism>
<evidence type="ECO:0000259" key="3">
    <source>
        <dbReference type="PROSITE" id="PS50102"/>
    </source>
</evidence>
<dbReference type="CDD" id="cd21546">
    <property type="entry name" value="SPOC_FPA-like"/>
    <property type="match status" value="1"/>
</dbReference>
<feature type="domain" description="RRM" evidence="3">
    <location>
        <begin position="599"/>
        <end position="671"/>
    </location>
</feature>
<feature type="region of interest" description="Disordered" evidence="2">
    <location>
        <begin position="738"/>
        <end position="769"/>
    </location>
</feature>
<reference evidence="4 5" key="1">
    <citation type="submission" date="2024-01" db="EMBL/GenBank/DDBJ databases">
        <title>The complete chloroplast genome sequence of Lithospermum erythrorhizon: insights into the phylogenetic relationship among Boraginaceae species and the maternal lineages of purple gromwells.</title>
        <authorList>
            <person name="Okada T."/>
            <person name="Watanabe K."/>
        </authorList>
    </citation>
    <scope>NUCLEOTIDE SEQUENCE [LARGE SCALE GENOMIC DNA]</scope>
</reference>
<keyword evidence="1" id="KW-0694">RNA-binding</keyword>
<dbReference type="GO" id="GO:0043130">
    <property type="term" value="F:ubiquitin binding"/>
    <property type="evidence" value="ECO:0007669"/>
    <property type="project" value="TreeGrafter"/>
</dbReference>
<feature type="region of interest" description="Disordered" evidence="2">
    <location>
        <begin position="554"/>
        <end position="574"/>
    </location>
</feature>
<feature type="compositionally biased region" description="Polar residues" evidence="2">
    <location>
        <begin position="517"/>
        <end position="527"/>
    </location>
</feature>
<feature type="compositionally biased region" description="Pro residues" evidence="2">
    <location>
        <begin position="940"/>
        <end position="993"/>
    </location>
</feature>
<proteinExistence type="predicted"/>
<feature type="compositionally biased region" description="Basic and acidic residues" evidence="2">
    <location>
        <begin position="69"/>
        <end position="80"/>
    </location>
</feature>
<dbReference type="GO" id="GO:0003723">
    <property type="term" value="F:RNA binding"/>
    <property type="evidence" value="ECO:0007669"/>
    <property type="project" value="UniProtKB-UniRule"/>
</dbReference>
<dbReference type="SMART" id="SM00360">
    <property type="entry name" value="RRM"/>
    <property type="match status" value="1"/>
</dbReference>
<protein>
    <recommendedName>
        <fullName evidence="3">RRM domain-containing protein</fullName>
    </recommendedName>
</protein>
<dbReference type="InterPro" id="IPR000504">
    <property type="entry name" value="RRM_dom"/>
</dbReference>
<dbReference type="InterPro" id="IPR012921">
    <property type="entry name" value="SPOC_C"/>
</dbReference>
<dbReference type="EMBL" id="BAABME010000388">
    <property type="protein sequence ID" value="GAA0142349.1"/>
    <property type="molecule type" value="Genomic_DNA"/>
</dbReference>
<dbReference type="Proteomes" id="UP001454036">
    <property type="component" value="Unassembled WGS sequence"/>
</dbReference>
<dbReference type="InterPro" id="IPR035979">
    <property type="entry name" value="RBD_domain_sf"/>
</dbReference>
<dbReference type="PROSITE" id="PS50102">
    <property type="entry name" value="RRM"/>
    <property type="match status" value="1"/>
</dbReference>
<feature type="compositionally biased region" description="Pro residues" evidence="2">
    <location>
        <begin position="12"/>
        <end position="63"/>
    </location>
</feature>
<sequence>MEQPLKKRKLYEPPPPPPPSSTTPPPPPPPSTSPPPPPQQPPSSKSPPPPPPPPIDSAPPPQTPAQVEVSHDEVMRRRRSQEEIRGVYECYKRIKYYSGQKDPRFMQEIEQAYLSLISASRGSTSVQRVVVDHISRYAPYCPTALEAAAKVVIDMHNWSLALLNRGEDVVGIAYETAQACIFGLAEICCAAAARQTSAVIRGICSSVFLNVFTFFTSSFEGKNIFQIVNKECIKIQDNNEFYKELRKNLLKEDESASCKLSKFRAMTFLNILFNCPRYSIAACFELLESTSTEGSLKNGYYFISQLTSRLDEIVTDSLDHGGDIAKSTGYTNISHEHYDDKKDFAPGGKHMLCNAATVSRNCLLQRILEKDPRLQQWMYSRYKKFQKSAASHVNSELASDLGEFFESLAEHTRAGNGEIGSDEDESTPSRHRNQYLVNRMSRLQETTMALSPGDSTSKYNDRPFPNDRIDTFTASNLQKSNHLGLSSADGEGARLEIDTGEHGNLRTVSSEPREFSKQQMFSPTSRTPLDMGTNLFQGGNHCAQIEKSHVLSVDVSSTGGKNSPFESPKPQFTPHRSPNHVAWLSDGDPAAMDIVPASKQLWLASLGPDASEVLIRTQFEKFGPIDQVLYTPFKGFATVEYKNILDAVKAREVMRGRSPWGTCLRIKFLDMGVGNRSVNGNAVGYSCHVYVGNLPNQWAKDEVMHELRKVIPKGPRFVSDLNNEAALLIEFETPEEASTSMAHLRQRRKELSSPHPPANTGRSHGMHTERMRPISAPMQVDFRNNYPSMNMNHESNRFDLSSPRMNPGNHRPMLHNGQPFMPHWSTASPNAKPEGCHAVSGELVSGPGSTPSLHMPPQGPPVRPLQAPPCQQSSYFPPSGSWDPRNMNPHIMPNPILPNAMPNNVHSNMNAPPFRPAPVTPLAHVQGNSRPPFNQMFSQPVPPPLASFPPLPPQPELRPPLPPTPPPPPPPPPHSLPPAIPPPPVSSPPPNPPQMELENSEIFKQAPHYQWQGSLGKSGVQYCVIHAQQAESDICKYQNDISEPTDWPAKLDMTKRTDLGHVKSSFSNTPPHKREVCWLHPSSQDDHKGFQDFVSYLKQRECAGVIKVPAARSMWARLLFILPYSQDMCAMLGISPNPSICLIALVLPKETNLQ</sequence>
<evidence type="ECO:0000313" key="5">
    <source>
        <dbReference type="Proteomes" id="UP001454036"/>
    </source>
</evidence>
<feature type="compositionally biased region" description="Polar residues" evidence="2">
    <location>
        <begin position="926"/>
        <end position="938"/>
    </location>
</feature>
<dbReference type="InterPro" id="IPR012677">
    <property type="entry name" value="Nucleotide-bd_a/b_plait_sf"/>
</dbReference>
<dbReference type="PANTHER" id="PTHR21494:SF2">
    <property type="entry name" value="NUCLEIC ACID BINDING PROTEIN"/>
    <property type="match status" value="1"/>
</dbReference>
<evidence type="ECO:0000313" key="4">
    <source>
        <dbReference type="EMBL" id="GAA0142349.1"/>
    </source>
</evidence>
<feature type="region of interest" description="Disordered" evidence="2">
    <location>
        <begin position="846"/>
        <end position="867"/>
    </location>
</feature>
<dbReference type="AlphaFoldDB" id="A0AAV3NSI1"/>
<feature type="region of interest" description="Disordered" evidence="2">
    <location>
        <begin position="504"/>
        <end position="528"/>
    </location>
</feature>
<dbReference type="InterPro" id="IPR052586">
    <property type="entry name" value="ASCC2"/>
</dbReference>
<comment type="caution">
    <text evidence="4">The sequence shown here is derived from an EMBL/GenBank/DDBJ whole genome shotgun (WGS) entry which is preliminary data.</text>
</comment>
<feature type="region of interest" description="Disordered" evidence="2">
    <location>
        <begin position="1"/>
        <end position="80"/>
    </location>
</feature>
<dbReference type="Gene3D" id="3.30.70.330">
    <property type="match status" value="1"/>
</dbReference>